<keyword evidence="4 6" id="KW-0472">Membrane</keyword>
<keyword evidence="3 6" id="KW-1133">Transmembrane helix</keyword>
<dbReference type="GeneID" id="7051906"/>
<protein>
    <submittedName>
        <fullName evidence="7">ORMDL family protein</fullName>
    </submittedName>
</protein>
<dbReference type="InterPro" id="IPR007203">
    <property type="entry name" value="ORMDL"/>
</dbReference>
<feature type="region of interest" description="Disordered" evidence="5">
    <location>
        <begin position="1"/>
        <end position="21"/>
    </location>
</feature>
<dbReference type="RefSeq" id="XP_002175643.1">
    <property type="nucleotide sequence ID" value="XM_002175607.2"/>
</dbReference>
<evidence type="ECO:0000313" key="8">
    <source>
        <dbReference type="JaponicusDB" id="SJAG_04550"/>
    </source>
</evidence>
<organism evidence="7 9">
    <name type="scientific">Schizosaccharomyces japonicus (strain yFS275 / FY16936)</name>
    <name type="common">Fission yeast</name>
    <dbReference type="NCBI Taxonomy" id="402676"/>
    <lineage>
        <taxon>Eukaryota</taxon>
        <taxon>Fungi</taxon>
        <taxon>Dikarya</taxon>
        <taxon>Ascomycota</taxon>
        <taxon>Taphrinomycotina</taxon>
        <taxon>Schizosaccharomycetes</taxon>
        <taxon>Schizosaccharomycetales</taxon>
        <taxon>Schizosaccharomycetaceae</taxon>
        <taxon>Schizosaccharomyces</taxon>
    </lineage>
</organism>
<name>B6K746_SCHJY</name>
<dbReference type="Pfam" id="PF04061">
    <property type="entry name" value="ORMDL"/>
    <property type="match status" value="1"/>
</dbReference>
<evidence type="ECO:0000313" key="7">
    <source>
        <dbReference type="EMBL" id="EEB09350.1"/>
    </source>
</evidence>
<dbReference type="GO" id="GO:0030148">
    <property type="term" value="P:sphingolipid biosynthetic process"/>
    <property type="evidence" value="ECO:0000318"/>
    <property type="project" value="GO_Central"/>
</dbReference>
<accession>B6K746</accession>
<evidence type="ECO:0000256" key="4">
    <source>
        <dbReference type="ARBA" id="ARBA00023136"/>
    </source>
</evidence>
<dbReference type="OMA" id="WTAYILI"/>
<keyword evidence="2 6" id="KW-0812">Transmembrane</keyword>
<keyword evidence="9" id="KW-1185">Reference proteome</keyword>
<sequence>MVAKETRRRSSSLVSKVPNPTIDERLDQGSATNYNSNWVNYKGAWIIHIVIIAALRIVFHAIPSVSRELAWTLTNLTYMTGSFIMFHWVTGTPFEFNAGAYDRLTMWEQLDEGNQYTPARKYLLVLPIVLFLLSTHYTHYNGWMFLVNIWALFMVLIPKLPVVHRKRIFGIQKFDLHSDDEEESRDSN</sequence>
<feature type="transmembrane region" description="Helical" evidence="6">
    <location>
        <begin position="122"/>
        <end position="139"/>
    </location>
</feature>
<feature type="transmembrane region" description="Helical" evidence="6">
    <location>
        <begin position="43"/>
        <end position="62"/>
    </location>
</feature>
<dbReference type="GO" id="GO:0005789">
    <property type="term" value="C:endoplasmic reticulum membrane"/>
    <property type="evidence" value="ECO:0007669"/>
    <property type="project" value="InterPro"/>
</dbReference>
<dbReference type="Proteomes" id="UP000001744">
    <property type="component" value="Unassembled WGS sequence"/>
</dbReference>
<dbReference type="HOGENOM" id="CLU_072117_2_0_1"/>
<evidence type="ECO:0000256" key="3">
    <source>
        <dbReference type="ARBA" id="ARBA00022989"/>
    </source>
</evidence>
<feature type="transmembrane region" description="Helical" evidence="6">
    <location>
        <begin position="145"/>
        <end position="163"/>
    </location>
</feature>
<dbReference type="STRING" id="402676.B6K746"/>
<evidence type="ECO:0000256" key="5">
    <source>
        <dbReference type="SAM" id="MobiDB-lite"/>
    </source>
</evidence>
<dbReference type="EMBL" id="KE651168">
    <property type="protein sequence ID" value="EEB09350.1"/>
    <property type="molecule type" value="Genomic_DNA"/>
</dbReference>
<comment type="subcellular location">
    <subcellularLocation>
        <location evidence="1">Membrane</location>
        <topology evidence="1">Multi-pass membrane protein</topology>
    </subcellularLocation>
</comment>
<evidence type="ECO:0000313" key="9">
    <source>
        <dbReference type="Proteomes" id="UP000001744"/>
    </source>
</evidence>
<dbReference type="eggNOG" id="KOG3319">
    <property type="taxonomic scope" value="Eukaryota"/>
</dbReference>
<evidence type="ECO:0000256" key="2">
    <source>
        <dbReference type="ARBA" id="ARBA00022692"/>
    </source>
</evidence>
<dbReference type="VEuPathDB" id="FungiDB:SJAG_04550"/>
<dbReference type="GO" id="GO:0017059">
    <property type="term" value="C:serine palmitoyltransferase complex"/>
    <property type="evidence" value="ECO:0000318"/>
    <property type="project" value="GO_Central"/>
</dbReference>
<feature type="compositionally biased region" description="Basic residues" evidence="5">
    <location>
        <begin position="1"/>
        <end position="10"/>
    </location>
</feature>
<gene>
    <name evidence="8" type="primary">orm1</name>
    <name evidence="7" type="ORF">SJAG_04550</name>
</gene>
<dbReference type="PANTHER" id="PTHR12665">
    <property type="entry name" value="ORMDL PROTEINS"/>
    <property type="match status" value="1"/>
</dbReference>
<evidence type="ECO:0000256" key="1">
    <source>
        <dbReference type="ARBA" id="ARBA00004141"/>
    </source>
</evidence>
<reference evidence="7 9" key="1">
    <citation type="journal article" date="2011" name="Science">
        <title>Comparative functional genomics of the fission yeasts.</title>
        <authorList>
            <person name="Rhind N."/>
            <person name="Chen Z."/>
            <person name="Yassour M."/>
            <person name="Thompson D.A."/>
            <person name="Haas B.J."/>
            <person name="Habib N."/>
            <person name="Wapinski I."/>
            <person name="Roy S."/>
            <person name="Lin M.F."/>
            <person name="Heiman D.I."/>
            <person name="Young S.K."/>
            <person name="Furuya K."/>
            <person name="Guo Y."/>
            <person name="Pidoux A."/>
            <person name="Chen H.M."/>
            <person name="Robbertse B."/>
            <person name="Goldberg J.M."/>
            <person name="Aoki K."/>
            <person name="Bayne E.H."/>
            <person name="Berlin A.M."/>
            <person name="Desjardins C.A."/>
            <person name="Dobbs E."/>
            <person name="Dukaj L."/>
            <person name="Fan L."/>
            <person name="FitzGerald M.G."/>
            <person name="French C."/>
            <person name="Gujja S."/>
            <person name="Hansen K."/>
            <person name="Keifenheim D."/>
            <person name="Levin J.Z."/>
            <person name="Mosher R.A."/>
            <person name="Mueller C.A."/>
            <person name="Pfiffner J."/>
            <person name="Priest M."/>
            <person name="Russ C."/>
            <person name="Smialowska A."/>
            <person name="Swoboda P."/>
            <person name="Sykes S.M."/>
            <person name="Vaughn M."/>
            <person name="Vengrova S."/>
            <person name="Yoder R."/>
            <person name="Zeng Q."/>
            <person name="Allshire R."/>
            <person name="Baulcombe D."/>
            <person name="Birren B.W."/>
            <person name="Brown W."/>
            <person name="Ekwall K."/>
            <person name="Kellis M."/>
            <person name="Leatherwood J."/>
            <person name="Levin H."/>
            <person name="Margalit H."/>
            <person name="Martienssen R."/>
            <person name="Nieduszynski C.A."/>
            <person name="Spatafora J.W."/>
            <person name="Friedman N."/>
            <person name="Dalgaard J.Z."/>
            <person name="Baumann P."/>
            <person name="Niki H."/>
            <person name="Regev A."/>
            <person name="Nusbaum C."/>
        </authorList>
    </citation>
    <scope>NUCLEOTIDE SEQUENCE [LARGE SCALE GENOMIC DNA]</scope>
    <source>
        <strain evidence="9">yFS275 / FY16936</strain>
    </source>
</reference>
<evidence type="ECO:0000256" key="6">
    <source>
        <dbReference type="SAM" id="Phobius"/>
    </source>
</evidence>
<dbReference type="GO" id="GO:0006672">
    <property type="term" value="P:ceramide metabolic process"/>
    <property type="evidence" value="ECO:0000318"/>
    <property type="project" value="GO_Central"/>
</dbReference>
<dbReference type="AlphaFoldDB" id="B6K746"/>
<dbReference type="GO" id="GO:0090156">
    <property type="term" value="P:intracellular sphingolipid homeostasis"/>
    <property type="evidence" value="ECO:0000318"/>
    <property type="project" value="GO_Central"/>
</dbReference>
<proteinExistence type="predicted"/>
<dbReference type="JaponicusDB" id="SJAG_04550">
    <property type="gene designation" value="orm1"/>
</dbReference>
<dbReference type="OrthoDB" id="1932233at2759"/>
<dbReference type="PIRSF" id="PIRSF018147">
    <property type="entry name" value="ORMDL"/>
    <property type="match status" value="1"/>
</dbReference>